<evidence type="ECO:0000259" key="2">
    <source>
        <dbReference type="PROSITE" id="PS50405"/>
    </source>
</evidence>
<dbReference type="SFLD" id="SFLDG01205">
    <property type="entry name" value="AMPS.1"/>
    <property type="match status" value="1"/>
</dbReference>
<dbReference type="PROSITE" id="PS50405">
    <property type="entry name" value="GST_CTER"/>
    <property type="match status" value="1"/>
</dbReference>
<dbReference type="STRING" id="1202772.A0A1V9YVC1"/>
<reference evidence="3 4" key="1">
    <citation type="journal article" date="2014" name="Genome Biol. Evol.">
        <title>The secreted proteins of Achlya hypogyna and Thraustotheca clavata identify the ancestral oomycete secretome and reveal gene acquisitions by horizontal gene transfer.</title>
        <authorList>
            <person name="Misner I."/>
            <person name="Blouin N."/>
            <person name="Leonard G."/>
            <person name="Richards T.A."/>
            <person name="Lane C.E."/>
        </authorList>
    </citation>
    <scope>NUCLEOTIDE SEQUENCE [LARGE SCALE GENOMIC DNA]</scope>
    <source>
        <strain evidence="3 4">ATCC 48635</strain>
    </source>
</reference>
<dbReference type="CDD" id="cd03192">
    <property type="entry name" value="GST_C_Sigma_like"/>
    <property type="match status" value="1"/>
</dbReference>
<dbReference type="InterPro" id="IPR036249">
    <property type="entry name" value="Thioredoxin-like_sf"/>
</dbReference>
<organism evidence="3 4">
    <name type="scientific">Achlya hypogyna</name>
    <name type="common">Oomycete</name>
    <name type="synonym">Protoachlya hypogyna</name>
    <dbReference type="NCBI Taxonomy" id="1202772"/>
    <lineage>
        <taxon>Eukaryota</taxon>
        <taxon>Sar</taxon>
        <taxon>Stramenopiles</taxon>
        <taxon>Oomycota</taxon>
        <taxon>Saprolegniomycetes</taxon>
        <taxon>Saprolegniales</taxon>
        <taxon>Achlyaceae</taxon>
        <taxon>Achlya</taxon>
    </lineage>
</organism>
<accession>A0A1V9YVC1</accession>
<dbReference type="InterPro" id="IPR004045">
    <property type="entry name" value="Glutathione_S-Trfase_N"/>
</dbReference>
<evidence type="ECO:0000313" key="3">
    <source>
        <dbReference type="EMBL" id="OQR89678.1"/>
    </source>
</evidence>
<dbReference type="PROSITE" id="PS50404">
    <property type="entry name" value="GST_NTER"/>
    <property type="match status" value="1"/>
</dbReference>
<dbReference type="InterPro" id="IPR010987">
    <property type="entry name" value="Glutathione-S-Trfase_C-like"/>
</dbReference>
<dbReference type="Pfam" id="PF02798">
    <property type="entry name" value="GST_N"/>
    <property type="match status" value="1"/>
</dbReference>
<dbReference type="GO" id="GO:0006749">
    <property type="term" value="P:glutathione metabolic process"/>
    <property type="evidence" value="ECO:0007669"/>
    <property type="project" value="TreeGrafter"/>
</dbReference>
<keyword evidence="3" id="KW-0808">Transferase</keyword>
<comment type="caution">
    <text evidence="3">The sequence shown here is derived from an EMBL/GenBank/DDBJ whole genome shotgun (WGS) entry which is preliminary data.</text>
</comment>
<dbReference type="InterPro" id="IPR050213">
    <property type="entry name" value="GST_superfamily"/>
</dbReference>
<dbReference type="PANTHER" id="PTHR11571">
    <property type="entry name" value="GLUTATHIONE S-TRANSFERASE"/>
    <property type="match status" value="1"/>
</dbReference>
<dbReference type="GO" id="GO:0004364">
    <property type="term" value="F:glutathione transferase activity"/>
    <property type="evidence" value="ECO:0007669"/>
    <property type="project" value="TreeGrafter"/>
</dbReference>
<dbReference type="SFLD" id="SFLDG00363">
    <property type="entry name" value="AMPS_(cytGST):_Alpha-__Mu-__Pi"/>
    <property type="match status" value="1"/>
</dbReference>
<dbReference type="SFLD" id="SFLDS00019">
    <property type="entry name" value="Glutathione_Transferase_(cytos"/>
    <property type="match status" value="1"/>
</dbReference>
<evidence type="ECO:0000259" key="1">
    <source>
        <dbReference type="PROSITE" id="PS50404"/>
    </source>
</evidence>
<sequence length="209" mass="23468">MSYPTLKLTYFNAPGRAELTRLALFINDVPFEDERLDRDQFLARKPTLPFKQVPTLTINGEVFAQSHGMARYVGVLTGLYPSNDPLRAYRVDEILAFSDDIVNKLIPSLFEQDVTKKMAMRRELAEVTLPGLFPLLEARLRATPGGKYFVGDTLTLADIELYCMRKNLTSGHLDGIPTTIIDAYPRWNAIADAVAAHPKVQEWAAKHSS</sequence>
<dbReference type="FunFam" id="1.20.1050.10:FF:000030">
    <property type="entry name" value="Glutathione S-transferase S1"/>
    <property type="match status" value="1"/>
</dbReference>
<dbReference type="Proteomes" id="UP000243579">
    <property type="component" value="Unassembled WGS sequence"/>
</dbReference>
<proteinExistence type="predicted"/>
<protein>
    <submittedName>
        <fullName evidence="3">Glutathione S-transferase</fullName>
    </submittedName>
</protein>
<dbReference type="Pfam" id="PF14497">
    <property type="entry name" value="GST_C_3"/>
    <property type="match status" value="1"/>
</dbReference>
<gene>
    <name evidence="3" type="ORF">ACHHYP_06122</name>
</gene>
<dbReference type="InterPro" id="IPR040079">
    <property type="entry name" value="Glutathione_S-Trfase"/>
</dbReference>
<dbReference type="AlphaFoldDB" id="A0A1V9YVC1"/>
<dbReference type="PANTHER" id="PTHR11571:SF252">
    <property type="entry name" value="GLUTATHIONE S-TRANSFERASE"/>
    <property type="match status" value="1"/>
</dbReference>
<dbReference type="SUPFAM" id="SSF47616">
    <property type="entry name" value="GST C-terminal domain-like"/>
    <property type="match status" value="1"/>
</dbReference>
<evidence type="ECO:0000313" key="4">
    <source>
        <dbReference type="Proteomes" id="UP000243579"/>
    </source>
</evidence>
<keyword evidence="4" id="KW-1185">Reference proteome</keyword>
<feature type="domain" description="GST C-terminal" evidence="2">
    <location>
        <begin position="84"/>
        <end position="209"/>
    </location>
</feature>
<dbReference type="SUPFAM" id="SSF52833">
    <property type="entry name" value="Thioredoxin-like"/>
    <property type="match status" value="1"/>
</dbReference>
<name>A0A1V9YVC1_ACHHY</name>
<dbReference type="CDD" id="cd03039">
    <property type="entry name" value="GST_N_Sigma_like"/>
    <property type="match status" value="1"/>
</dbReference>
<dbReference type="InterPro" id="IPR004046">
    <property type="entry name" value="GST_C"/>
</dbReference>
<dbReference type="Gene3D" id="1.20.1050.10">
    <property type="match status" value="1"/>
</dbReference>
<feature type="domain" description="GST N-terminal" evidence="1">
    <location>
        <begin position="4"/>
        <end position="81"/>
    </location>
</feature>
<dbReference type="OrthoDB" id="420389at2759"/>
<dbReference type="InterPro" id="IPR036282">
    <property type="entry name" value="Glutathione-S-Trfase_C_sf"/>
</dbReference>
<dbReference type="Gene3D" id="3.40.30.10">
    <property type="entry name" value="Glutaredoxin"/>
    <property type="match status" value="1"/>
</dbReference>
<dbReference type="EMBL" id="JNBR01000759">
    <property type="protein sequence ID" value="OQR89678.1"/>
    <property type="molecule type" value="Genomic_DNA"/>
</dbReference>